<dbReference type="SUPFAM" id="SSF49899">
    <property type="entry name" value="Concanavalin A-like lectins/glucanases"/>
    <property type="match status" value="1"/>
</dbReference>
<feature type="domain" description="Glycosyl hydrolase family 32 C-terminal" evidence="7">
    <location>
        <begin position="370"/>
        <end position="508"/>
    </location>
</feature>
<dbReference type="InterPro" id="IPR013148">
    <property type="entry name" value="Glyco_hydro_32_N"/>
</dbReference>
<comment type="similarity">
    <text evidence="1 5">Belongs to the glycosyl hydrolase 32 family.</text>
</comment>
<dbReference type="SUPFAM" id="SSF75005">
    <property type="entry name" value="Arabinanase/levansucrase/invertase"/>
    <property type="match status" value="1"/>
</dbReference>
<dbReference type="EMBL" id="RBNH01000006">
    <property type="protein sequence ID" value="RKO24504.1"/>
    <property type="molecule type" value="Genomic_DNA"/>
</dbReference>
<gene>
    <name evidence="8" type="ORF">D7Z96_08725</name>
</gene>
<dbReference type="SMART" id="SM00640">
    <property type="entry name" value="Glyco_32"/>
    <property type="match status" value="1"/>
</dbReference>
<dbReference type="InterPro" id="IPR013189">
    <property type="entry name" value="Glyco_hydro_32_C"/>
</dbReference>
<evidence type="ECO:0000256" key="2">
    <source>
        <dbReference type="ARBA" id="ARBA00012758"/>
    </source>
</evidence>
<dbReference type="InterPro" id="IPR001362">
    <property type="entry name" value="Glyco_hydro_32"/>
</dbReference>
<dbReference type="AlphaFoldDB" id="A0A3B0FHV4"/>
<evidence type="ECO:0000313" key="9">
    <source>
        <dbReference type="Proteomes" id="UP000273159"/>
    </source>
</evidence>
<reference evidence="9" key="2">
    <citation type="submission" date="2018-10" db="EMBL/GenBank/DDBJ databases">
        <authorList>
            <person name="Wang Y."/>
            <person name="Wang J."/>
            <person name="Yang X."/>
            <person name="Wang Z."/>
            <person name="Huang Y."/>
        </authorList>
    </citation>
    <scope>NUCLEOTIDE SEQUENCE [LARGE SCALE GENOMIC DNA]</scope>
    <source>
        <strain evidence="9">J015</strain>
    </source>
</reference>
<comment type="caution">
    <text evidence="8">The sequence shown here is derived from an EMBL/GenBank/DDBJ whole genome shotgun (WGS) entry which is preliminary data.</text>
</comment>
<evidence type="ECO:0000256" key="4">
    <source>
        <dbReference type="ARBA" id="ARBA00023295"/>
    </source>
</evidence>
<evidence type="ECO:0000259" key="7">
    <source>
        <dbReference type="Pfam" id="PF08244"/>
    </source>
</evidence>
<dbReference type="Proteomes" id="UP000273159">
    <property type="component" value="Unassembled WGS sequence"/>
</dbReference>
<dbReference type="InterPro" id="IPR051214">
    <property type="entry name" value="GH32_Enzymes"/>
</dbReference>
<evidence type="ECO:0000259" key="6">
    <source>
        <dbReference type="Pfam" id="PF00251"/>
    </source>
</evidence>
<dbReference type="Gene3D" id="2.115.10.20">
    <property type="entry name" value="Glycosyl hydrolase domain, family 43"/>
    <property type="match status" value="1"/>
</dbReference>
<dbReference type="CDD" id="cd08996">
    <property type="entry name" value="GH32_FFase"/>
    <property type="match status" value="1"/>
</dbReference>
<accession>A0A3B0FHV4</accession>
<dbReference type="PANTHER" id="PTHR43101">
    <property type="entry name" value="BETA-FRUCTOSIDASE"/>
    <property type="match status" value="1"/>
</dbReference>
<dbReference type="PANTHER" id="PTHR43101:SF1">
    <property type="entry name" value="BETA-FRUCTOSIDASE"/>
    <property type="match status" value="1"/>
</dbReference>
<evidence type="ECO:0000256" key="1">
    <source>
        <dbReference type="ARBA" id="ARBA00009902"/>
    </source>
</evidence>
<dbReference type="Pfam" id="PF00251">
    <property type="entry name" value="Glyco_hydro_32N"/>
    <property type="match status" value="1"/>
</dbReference>
<dbReference type="RefSeq" id="WP_120692228.1">
    <property type="nucleotide sequence ID" value="NZ_RBNH01000006.1"/>
</dbReference>
<keyword evidence="3 5" id="KW-0378">Hydrolase</keyword>
<dbReference type="Gene3D" id="2.60.120.560">
    <property type="entry name" value="Exo-inulinase, domain 1"/>
    <property type="match status" value="1"/>
</dbReference>
<reference evidence="8 9" key="1">
    <citation type="submission" date="2018-10" db="EMBL/GenBank/DDBJ databases">
        <title>Genome-guide identification and characterization of bacteria that degrade polycyclic aromatic hydrocarbons and resist hexavalent chromium simultaneously.</title>
        <authorList>
            <person name="Feng H."/>
        </authorList>
    </citation>
    <scope>NUCLEOTIDE SEQUENCE [LARGE SCALE GENOMIC DNA]</scope>
    <source>
        <strain evidence="8 9">J015</strain>
    </source>
</reference>
<keyword evidence="4 5" id="KW-0326">Glycosidase</keyword>
<name>A0A3B0FHV4_PSEPS</name>
<dbReference type="InterPro" id="IPR023296">
    <property type="entry name" value="Glyco_hydro_beta-prop_sf"/>
</dbReference>
<sequence>MTELTHPLATVPQDELVARAEADPLRPRFHFVSPAGWLNDPNGACQWNGVYHLFYQYNPEGAFHHRIQWGHATSLDLVTWTDQPVALEPSPGPDADGCWSGVLVDDGGTPTLVYSGRLDERELPCVAVGSGDLSTWTKAPQNPVISAPPAGVDITAYRDHCVWREGSRWRQLVGSGIRGRGGTAFLYESADLRSWDYVGPLLIGDASQGDPAGTDWTGTMWECVDLFRAGAGSLGSVPADGSPDVLVFSAWNDGDTRHPLYWTGRYAGDSFEPSALHRLDYGGRYFYAPQSFLDGAGRRIMFGWLQEGRSDAAMVEAGWSGVMSLPRVTTVAGDGTLAFAPVPGLAALRRNHVGLPARVLVGSGLLDTGVLGNQLDLELDVQLEPGAVLRLGVLGSADGAEETVIELSRDQGSAAGGEGQCVLRLDRTRSSLAPAGAGDDAVDVEEKSGPVPLRDGKVHLRVLVDRSAVEIFANGKPLTARVYPTLGGGRVTLSAPEGTVRLLGFEAWTMADIWGAPRTLFP</sequence>
<dbReference type="GO" id="GO:0005975">
    <property type="term" value="P:carbohydrate metabolic process"/>
    <property type="evidence" value="ECO:0007669"/>
    <property type="project" value="InterPro"/>
</dbReference>
<dbReference type="GO" id="GO:0004564">
    <property type="term" value="F:beta-fructofuranosidase activity"/>
    <property type="evidence" value="ECO:0007669"/>
    <property type="project" value="UniProtKB-EC"/>
</dbReference>
<proteinExistence type="inferred from homology"/>
<protein>
    <recommendedName>
        <fullName evidence="2">beta-fructofuranosidase</fullName>
        <ecNumber evidence="2">3.2.1.26</ecNumber>
    </recommendedName>
</protein>
<organism evidence="8 9">
    <name type="scientific">Pseudarthrobacter phenanthrenivorans</name>
    <name type="common">Arthrobacter phenanthrenivorans</name>
    <dbReference type="NCBI Taxonomy" id="361575"/>
    <lineage>
        <taxon>Bacteria</taxon>
        <taxon>Bacillati</taxon>
        <taxon>Actinomycetota</taxon>
        <taxon>Actinomycetes</taxon>
        <taxon>Micrococcales</taxon>
        <taxon>Micrococcaceae</taxon>
        <taxon>Pseudarthrobacter</taxon>
    </lineage>
</organism>
<dbReference type="InterPro" id="IPR013320">
    <property type="entry name" value="ConA-like_dom_sf"/>
</dbReference>
<dbReference type="Pfam" id="PF08244">
    <property type="entry name" value="Glyco_hydro_32C"/>
    <property type="match status" value="1"/>
</dbReference>
<evidence type="ECO:0000313" key="8">
    <source>
        <dbReference type="EMBL" id="RKO24504.1"/>
    </source>
</evidence>
<evidence type="ECO:0000256" key="5">
    <source>
        <dbReference type="RuleBase" id="RU362110"/>
    </source>
</evidence>
<dbReference type="EC" id="3.2.1.26" evidence="2"/>
<feature type="domain" description="Glycosyl hydrolase family 32 N-terminal" evidence="6">
    <location>
        <begin position="30"/>
        <end position="337"/>
    </location>
</feature>
<evidence type="ECO:0000256" key="3">
    <source>
        <dbReference type="ARBA" id="ARBA00022801"/>
    </source>
</evidence>